<dbReference type="GO" id="GO:0006260">
    <property type="term" value="P:DNA replication"/>
    <property type="evidence" value="ECO:0007669"/>
    <property type="project" value="InterPro"/>
</dbReference>
<dbReference type="InterPro" id="IPR004474">
    <property type="entry name" value="LytR_CpsA_psr"/>
</dbReference>
<name>A0A6I3P277_STRPA</name>
<dbReference type="SUPFAM" id="SSF53850">
    <property type="entry name" value="Periplasmic binding protein-like II"/>
    <property type="match status" value="1"/>
</dbReference>
<dbReference type="InterPro" id="IPR050922">
    <property type="entry name" value="LytR/CpsA/Psr_CW_biosynth"/>
</dbReference>
<feature type="transmembrane region" description="Helical" evidence="2">
    <location>
        <begin position="46"/>
        <end position="70"/>
    </location>
</feature>
<accession>A0A6I3P277</accession>
<dbReference type="Gene3D" id="3.40.630.190">
    <property type="entry name" value="LCP protein"/>
    <property type="match status" value="1"/>
</dbReference>
<sequence length="489" mass="54435">MSQRRRSRRSEYKWGQLRIINSVLLIFLLMTASWATYTMLANNILAFRYVNVLVMALLAVLLLLSACFVIKNQAKKTTLVLLLVGLLASSGVLFASQQLLNLTSNVNGHSNYTEFEMAVYVKKDSDIKDIKEIKEVVAPKGNNNEANLTALLDNIKKTKGQEISVVDAPTYLDAYKSLQEGNSSAMVLNSTFEDTIAAEDADYAKKLKKIYSYKIRKEVAATSKVSADADVFNIYVSGIDTYGPVTSVSRSDVNIIMTVNRKTKQVLLTTTPRDAYVPIADGGNNQNDKLTHAGIYGVDASIHTLENLYDIKLNYYVRLNFTSFLKLIDLLGGIDVENDQEFTSLHGKFHFPVGKVHLNSEQALGFVRERYFLQGGDNDRGKNQEKVIAAIIKKLTSTKVLSNYNEIIGNLQDSVQTNMQLPTMMNLINTQLETGGSYEVTSQAITGQGRNDLPSYAMPGYNLYVMELDQASLTKAKETIQKVMEGKEK</sequence>
<dbReference type="Pfam" id="PF03816">
    <property type="entry name" value="LytR_cpsA_psr"/>
    <property type="match status" value="1"/>
</dbReference>
<feature type="domain" description="DNA polymerase processivity factor" evidence="3">
    <location>
        <begin position="73"/>
        <end position="188"/>
    </location>
</feature>
<feature type="domain" description="Cell envelope-related transcriptional attenuator" evidence="4">
    <location>
        <begin position="250"/>
        <end position="396"/>
    </location>
</feature>
<dbReference type="EMBL" id="WMYS01000003">
    <property type="protein sequence ID" value="MTR41390.1"/>
    <property type="molecule type" value="Genomic_DNA"/>
</dbReference>
<feature type="transmembrane region" description="Helical" evidence="2">
    <location>
        <begin position="77"/>
        <end position="95"/>
    </location>
</feature>
<dbReference type="PANTHER" id="PTHR33392:SF6">
    <property type="entry name" value="POLYISOPRENYL-TEICHOIC ACID--PEPTIDOGLYCAN TEICHOIC ACID TRANSFERASE TAGU"/>
    <property type="match status" value="1"/>
</dbReference>
<keyword evidence="2" id="KW-0472">Membrane</keyword>
<reference evidence="5 6" key="1">
    <citation type="journal article" date="2019" name="Nat. Med.">
        <title>A library of human gut bacterial isolates paired with longitudinal multiomics data enables mechanistic microbiome research.</title>
        <authorList>
            <person name="Poyet M."/>
            <person name="Groussin M."/>
            <person name="Gibbons S.M."/>
            <person name="Avila-Pacheco J."/>
            <person name="Jiang X."/>
            <person name="Kearney S.M."/>
            <person name="Perrotta A.R."/>
            <person name="Berdy B."/>
            <person name="Zhao S."/>
            <person name="Lieberman T.D."/>
            <person name="Swanson P.K."/>
            <person name="Smith M."/>
            <person name="Roesemann S."/>
            <person name="Alexander J.E."/>
            <person name="Rich S.A."/>
            <person name="Livny J."/>
            <person name="Vlamakis H."/>
            <person name="Clish C."/>
            <person name="Bullock K."/>
            <person name="Deik A."/>
            <person name="Scott J."/>
            <person name="Pierce K.A."/>
            <person name="Xavier R.J."/>
            <person name="Alm E.J."/>
        </authorList>
    </citation>
    <scope>NUCLEOTIDE SEQUENCE [LARGE SCALE GENOMIC DNA]</scope>
    <source>
        <strain evidence="5 6">BIOML-A18</strain>
    </source>
</reference>
<comment type="caution">
    <text evidence="5">The sequence shown here is derived from an EMBL/GenBank/DDBJ whole genome shotgun (WGS) entry which is preliminary data.</text>
</comment>
<organism evidence="5 6">
    <name type="scientific">Streptococcus parasanguinis</name>
    <dbReference type="NCBI Taxonomy" id="1318"/>
    <lineage>
        <taxon>Bacteria</taxon>
        <taxon>Bacillati</taxon>
        <taxon>Bacillota</taxon>
        <taxon>Bacilli</taxon>
        <taxon>Lactobacillales</taxon>
        <taxon>Streptococcaceae</taxon>
        <taxon>Streptococcus</taxon>
    </lineage>
</organism>
<dbReference type="Gene3D" id="3.40.190.10">
    <property type="entry name" value="Periplasmic binding protein-like II"/>
    <property type="match status" value="1"/>
</dbReference>
<dbReference type="Proteomes" id="UP000430295">
    <property type="component" value="Unassembled WGS sequence"/>
</dbReference>
<keyword evidence="2" id="KW-1133">Transmembrane helix</keyword>
<gene>
    <name evidence="5" type="ORF">GMC75_06820</name>
</gene>
<protein>
    <submittedName>
        <fullName evidence="5">LytR family transcriptional regulator</fullName>
    </submittedName>
</protein>
<dbReference type="InterPro" id="IPR004190">
    <property type="entry name" value="DNA_pol_proc_fac"/>
</dbReference>
<evidence type="ECO:0000259" key="3">
    <source>
        <dbReference type="Pfam" id="PF02916"/>
    </source>
</evidence>
<evidence type="ECO:0000256" key="1">
    <source>
        <dbReference type="ARBA" id="ARBA00006068"/>
    </source>
</evidence>
<evidence type="ECO:0000259" key="4">
    <source>
        <dbReference type="Pfam" id="PF03816"/>
    </source>
</evidence>
<evidence type="ECO:0000313" key="5">
    <source>
        <dbReference type="EMBL" id="MTR41390.1"/>
    </source>
</evidence>
<evidence type="ECO:0000313" key="6">
    <source>
        <dbReference type="Proteomes" id="UP000430295"/>
    </source>
</evidence>
<dbReference type="Pfam" id="PF02916">
    <property type="entry name" value="DNA_PPF"/>
    <property type="match status" value="1"/>
</dbReference>
<feature type="transmembrane region" description="Helical" evidence="2">
    <location>
        <begin position="20"/>
        <end position="40"/>
    </location>
</feature>
<proteinExistence type="inferred from homology"/>
<dbReference type="NCBIfam" id="TIGR00350">
    <property type="entry name" value="lytR_cpsA_psr"/>
    <property type="match status" value="1"/>
</dbReference>
<dbReference type="RefSeq" id="WP_155199090.1">
    <property type="nucleotide sequence ID" value="NZ_WMYS01000003.1"/>
</dbReference>
<dbReference type="PANTHER" id="PTHR33392">
    <property type="entry name" value="POLYISOPRENYL-TEICHOIC ACID--PEPTIDOGLYCAN TEICHOIC ACID TRANSFERASE TAGU"/>
    <property type="match status" value="1"/>
</dbReference>
<keyword evidence="2" id="KW-0812">Transmembrane</keyword>
<comment type="similarity">
    <text evidence="1">Belongs to the LytR/CpsA/Psr (LCP) family.</text>
</comment>
<evidence type="ECO:0000256" key="2">
    <source>
        <dbReference type="SAM" id="Phobius"/>
    </source>
</evidence>
<dbReference type="AlphaFoldDB" id="A0A6I3P277"/>